<keyword evidence="1" id="KW-0812">Transmembrane</keyword>
<evidence type="ECO:0000313" key="3">
    <source>
        <dbReference type="Proteomes" id="UP000289411"/>
    </source>
</evidence>
<feature type="transmembrane region" description="Helical" evidence="1">
    <location>
        <begin position="38"/>
        <end position="58"/>
    </location>
</feature>
<reference evidence="2 3" key="2">
    <citation type="submission" date="2019-02" db="EMBL/GenBank/DDBJ databases">
        <title>'Lichenibacterium ramalinii' gen. nov. sp. nov., 'Lichenibacterium minor' gen. nov. sp. nov.</title>
        <authorList>
            <person name="Pankratov T."/>
        </authorList>
    </citation>
    <scope>NUCLEOTIDE SEQUENCE [LARGE SCALE GENOMIC DNA]</scope>
    <source>
        <strain evidence="2 3">RmlP001</strain>
    </source>
</reference>
<sequence length="99" mass="10486">MIRIHPTDLDVLSPNALYAARSARHHAARRGFALLREACAPGLVLPAALLAFGCYALLVLTGAGPDSWQVRLCANGNLDLRSCQAASPVVGPANRDVLR</sequence>
<dbReference type="AlphaFoldDB" id="A0A4Q2RI33"/>
<name>A0A4Q2RI33_9HYPH</name>
<dbReference type="RefSeq" id="WP_129217083.1">
    <property type="nucleotide sequence ID" value="NZ_QYBC01000001.1"/>
</dbReference>
<dbReference type="Proteomes" id="UP000289411">
    <property type="component" value="Unassembled WGS sequence"/>
</dbReference>
<keyword evidence="1" id="KW-0472">Membrane</keyword>
<accession>A0A4Q2RI33</accession>
<dbReference type="OrthoDB" id="8004832at2"/>
<protein>
    <submittedName>
        <fullName evidence="2">Uncharacterized protein</fullName>
    </submittedName>
</protein>
<dbReference type="EMBL" id="QYBC01000001">
    <property type="protein sequence ID" value="RYB07614.1"/>
    <property type="molecule type" value="Genomic_DNA"/>
</dbReference>
<proteinExistence type="predicted"/>
<keyword evidence="1" id="KW-1133">Transmembrane helix</keyword>
<reference evidence="2 3" key="1">
    <citation type="submission" date="2018-09" db="EMBL/GenBank/DDBJ databases">
        <authorList>
            <person name="Grouzdev D.S."/>
            <person name="Krutkina M.S."/>
        </authorList>
    </citation>
    <scope>NUCLEOTIDE SEQUENCE [LARGE SCALE GENOMIC DNA]</scope>
    <source>
        <strain evidence="2 3">RmlP001</strain>
    </source>
</reference>
<comment type="caution">
    <text evidence="2">The sequence shown here is derived from an EMBL/GenBank/DDBJ whole genome shotgun (WGS) entry which is preliminary data.</text>
</comment>
<gene>
    <name evidence="2" type="ORF">D3272_00320</name>
</gene>
<organism evidence="2 3">
    <name type="scientific">Lichenibacterium ramalinae</name>
    <dbReference type="NCBI Taxonomy" id="2316527"/>
    <lineage>
        <taxon>Bacteria</taxon>
        <taxon>Pseudomonadati</taxon>
        <taxon>Pseudomonadota</taxon>
        <taxon>Alphaproteobacteria</taxon>
        <taxon>Hyphomicrobiales</taxon>
        <taxon>Lichenihabitantaceae</taxon>
        <taxon>Lichenibacterium</taxon>
    </lineage>
</organism>
<evidence type="ECO:0000256" key="1">
    <source>
        <dbReference type="SAM" id="Phobius"/>
    </source>
</evidence>
<evidence type="ECO:0000313" key="2">
    <source>
        <dbReference type="EMBL" id="RYB07614.1"/>
    </source>
</evidence>
<keyword evidence="3" id="KW-1185">Reference proteome</keyword>